<organism evidence="1 2">
    <name type="scientific">Mytilus edulis</name>
    <name type="common">Blue mussel</name>
    <dbReference type="NCBI Taxonomy" id="6550"/>
    <lineage>
        <taxon>Eukaryota</taxon>
        <taxon>Metazoa</taxon>
        <taxon>Spiralia</taxon>
        <taxon>Lophotrochozoa</taxon>
        <taxon>Mollusca</taxon>
        <taxon>Bivalvia</taxon>
        <taxon>Autobranchia</taxon>
        <taxon>Pteriomorphia</taxon>
        <taxon>Mytilida</taxon>
        <taxon>Mytiloidea</taxon>
        <taxon>Mytilidae</taxon>
        <taxon>Mytilinae</taxon>
        <taxon>Mytilus</taxon>
    </lineage>
</organism>
<dbReference type="OrthoDB" id="6159421at2759"/>
<dbReference type="PANTHER" id="PTHR21446:SF12">
    <property type="entry name" value="POTASSIUM CHANNEL TETRAMERIZATION DOMAIN CONTAINING 1"/>
    <property type="match status" value="1"/>
</dbReference>
<protein>
    <submittedName>
        <fullName evidence="1">Uncharacterized protein</fullName>
    </submittedName>
</protein>
<keyword evidence="2" id="KW-1185">Reference proteome</keyword>
<dbReference type="InterPro" id="IPR052787">
    <property type="entry name" value="MAVS"/>
</dbReference>
<accession>A0A8S3TRD7</accession>
<gene>
    <name evidence="1" type="ORF">MEDL_46444</name>
</gene>
<dbReference type="EMBL" id="CAJPWZ010002218">
    <property type="protein sequence ID" value="CAG2233781.1"/>
    <property type="molecule type" value="Genomic_DNA"/>
</dbReference>
<dbReference type="PANTHER" id="PTHR21446">
    <property type="entry name" value="DUF3504 DOMAIN-CONTAINING PROTEIN"/>
    <property type="match status" value="1"/>
</dbReference>
<name>A0A8S3TRD7_MYTED</name>
<comment type="caution">
    <text evidence="1">The sequence shown here is derived from an EMBL/GenBank/DDBJ whole genome shotgun (WGS) entry which is preliminary data.</text>
</comment>
<proteinExistence type="predicted"/>
<reference evidence="1" key="1">
    <citation type="submission" date="2021-03" db="EMBL/GenBank/DDBJ databases">
        <authorList>
            <person name="Bekaert M."/>
        </authorList>
    </citation>
    <scope>NUCLEOTIDE SEQUENCE</scope>
</reference>
<dbReference type="AlphaFoldDB" id="A0A8S3TRD7"/>
<dbReference type="Proteomes" id="UP000683360">
    <property type="component" value="Unassembled WGS sequence"/>
</dbReference>
<evidence type="ECO:0000313" key="2">
    <source>
        <dbReference type="Proteomes" id="UP000683360"/>
    </source>
</evidence>
<sequence length="249" mass="28432">MDFHLGKLSPRCIPFFQQPLQYPNPTRWYAAQPIGKNKLASMMSRISEEASISIRYTNNCLRATVATGLKRAAVHDRAIMSVLMNVKLYVKMLLQKLDSQVVSCHFQLFDGKAVTITDKLKEESGLDYSSIQEQVEIKLDFLDNRLPIPGRYFKESEAMISTLEENGFSITRSRISVVDEFKRKVHKKFMIAIYQKTGKNRFPDAGYQPSLVLIPLGPDGKDFYFNRAAKLWASLSQRKLDIGIINDDV</sequence>
<evidence type="ECO:0000313" key="1">
    <source>
        <dbReference type="EMBL" id="CAG2233781.1"/>
    </source>
</evidence>